<dbReference type="SUPFAM" id="SSF82199">
    <property type="entry name" value="SET domain"/>
    <property type="match status" value="1"/>
</dbReference>
<reference evidence="8 9" key="1">
    <citation type="journal article" date="2018" name="Nat. Ecol. Evol.">
        <title>Pezizomycetes genomes reveal the molecular basis of ectomycorrhizal truffle lifestyle.</title>
        <authorList>
            <person name="Murat C."/>
            <person name="Payen T."/>
            <person name="Noel B."/>
            <person name="Kuo A."/>
            <person name="Morin E."/>
            <person name="Chen J."/>
            <person name="Kohler A."/>
            <person name="Krizsan K."/>
            <person name="Balestrini R."/>
            <person name="Da Silva C."/>
            <person name="Montanini B."/>
            <person name="Hainaut M."/>
            <person name="Levati E."/>
            <person name="Barry K.W."/>
            <person name="Belfiori B."/>
            <person name="Cichocki N."/>
            <person name="Clum A."/>
            <person name="Dockter R.B."/>
            <person name="Fauchery L."/>
            <person name="Guy J."/>
            <person name="Iotti M."/>
            <person name="Le Tacon F."/>
            <person name="Lindquist E.A."/>
            <person name="Lipzen A."/>
            <person name="Malagnac F."/>
            <person name="Mello A."/>
            <person name="Molinier V."/>
            <person name="Miyauchi S."/>
            <person name="Poulain J."/>
            <person name="Riccioni C."/>
            <person name="Rubini A."/>
            <person name="Sitrit Y."/>
            <person name="Splivallo R."/>
            <person name="Traeger S."/>
            <person name="Wang M."/>
            <person name="Zifcakova L."/>
            <person name="Wipf D."/>
            <person name="Zambonelli A."/>
            <person name="Paolocci F."/>
            <person name="Nowrousian M."/>
            <person name="Ottonello S."/>
            <person name="Baldrian P."/>
            <person name="Spatafora J.W."/>
            <person name="Henrissat B."/>
            <person name="Nagy L.G."/>
            <person name="Aury J.M."/>
            <person name="Wincker P."/>
            <person name="Grigoriev I.V."/>
            <person name="Bonfante P."/>
            <person name="Martin F.M."/>
        </authorList>
    </citation>
    <scope>NUCLEOTIDE SEQUENCE [LARGE SCALE GENOMIC DNA]</scope>
    <source>
        <strain evidence="8 9">ATCC MYA-4762</strain>
    </source>
</reference>
<comment type="catalytic activity">
    <reaction evidence="6">
        <text>L-lysyl-[histone] + S-adenosyl-L-methionine = N(6)-methyl-L-lysyl-[histone] + S-adenosyl-L-homocysteine + H(+)</text>
        <dbReference type="Rhea" id="RHEA:10024"/>
        <dbReference type="Rhea" id="RHEA-COMP:9845"/>
        <dbReference type="Rhea" id="RHEA-COMP:9846"/>
        <dbReference type="ChEBI" id="CHEBI:15378"/>
        <dbReference type="ChEBI" id="CHEBI:29969"/>
        <dbReference type="ChEBI" id="CHEBI:57856"/>
        <dbReference type="ChEBI" id="CHEBI:59789"/>
        <dbReference type="ChEBI" id="CHEBI:61929"/>
    </reaction>
    <physiologicalReaction direction="left-to-right" evidence="6">
        <dbReference type="Rhea" id="RHEA:10025"/>
    </physiologicalReaction>
</comment>
<evidence type="ECO:0000256" key="2">
    <source>
        <dbReference type="ARBA" id="ARBA00022679"/>
    </source>
</evidence>
<dbReference type="PROSITE" id="PS50280">
    <property type="entry name" value="SET"/>
    <property type="match status" value="1"/>
</dbReference>
<keyword evidence="1" id="KW-0489">Methyltransferase</keyword>
<dbReference type="EMBL" id="ML121565">
    <property type="protein sequence ID" value="RPB20968.1"/>
    <property type="molecule type" value="Genomic_DNA"/>
</dbReference>
<evidence type="ECO:0000256" key="5">
    <source>
        <dbReference type="ARBA" id="ARBA00044528"/>
    </source>
</evidence>
<dbReference type="GO" id="GO:0042799">
    <property type="term" value="F:histone H4K20 methyltransferase activity"/>
    <property type="evidence" value="ECO:0007669"/>
    <property type="project" value="TreeGrafter"/>
</dbReference>
<keyword evidence="3" id="KW-0949">S-adenosyl-L-methionine</keyword>
<name>A0A3N4LGY8_9PEZI</name>
<evidence type="ECO:0000313" key="8">
    <source>
        <dbReference type="EMBL" id="RPB20968.1"/>
    </source>
</evidence>
<dbReference type="GO" id="GO:0045814">
    <property type="term" value="P:negative regulation of gene expression, epigenetic"/>
    <property type="evidence" value="ECO:0007669"/>
    <property type="project" value="TreeGrafter"/>
</dbReference>
<dbReference type="OrthoDB" id="5945798at2759"/>
<dbReference type="Proteomes" id="UP000267821">
    <property type="component" value="Unassembled WGS sequence"/>
</dbReference>
<dbReference type="Pfam" id="PF00856">
    <property type="entry name" value="SET"/>
    <property type="match status" value="1"/>
</dbReference>
<evidence type="ECO:0000259" key="7">
    <source>
        <dbReference type="PROSITE" id="PS50280"/>
    </source>
</evidence>
<organism evidence="8 9">
    <name type="scientific">Terfezia boudieri ATCC MYA-4762</name>
    <dbReference type="NCBI Taxonomy" id="1051890"/>
    <lineage>
        <taxon>Eukaryota</taxon>
        <taxon>Fungi</taxon>
        <taxon>Dikarya</taxon>
        <taxon>Ascomycota</taxon>
        <taxon>Pezizomycotina</taxon>
        <taxon>Pezizomycetes</taxon>
        <taxon>Pezizales</taxon>
        <taxon>Pezizaceae</taxon>
        <taxon>Terfezia</taxon>
    </lineage>
</organism>
<evidence type="ECO:0000256" key="1">
    <source>
        <dbReference type="ARBA" id="ARBA00022603"/>
    </source>
</evidence>
<dbReference type="AlphaFoldDB" id="A0A3N4LGY8"/>
<dbReference type="PANTHER" id="PTHR46402">
    <property type="entry name" value="SET AND MYND DOMAIN-CONTAINING PROTEIN 5"/>
    <property type="match status" value="1"/>
</dbReference>
<feature type="domain" description="SET" evidence="7">
    <location>
        <begin position="20"/>
        <end position="201"/>
    </location>
</feature>
<sequence length="292" mass="33675">MFHVDHDILNPTVNLDARLATFQFVDIRRKTHTIDGQTVAQVGLFARTDLGHPIPEGLVILEEKPLVWYQEPPETEEDDIDWFRETIGSLTPQEKNIYNILYCSPELLRSYDQEDIDLGRWWTNRFLFQAESVSSFANNPSIGKKRRNTIEAIYQHSSAINHSCLNPCAETRLKPNDADLTLQVVAKQEIKPGEEILIHYDWAEFHDLRSGRRNKKAHTVHSDLWINRGFSCEDCILEGGNKRVPRHSHQDSEADLDAITRCVLQPASPIAVLKKRELWRKESADRLGMKLE</sequence>
<protein>
    <recommendedName>
        <fullName evidence="5">Histone-lysine N-methyltransferase SET5</fullName>
    </recommendedName>
    <alternativeName>
        <fullName evidence="4">SET domain-containing protein 5</fullName>
    </alternativeName>
</protein>
<accession>A0A3N4LGY8</accession>
<dbReference type="InParanoid" id="A0A3N4LGY8"/>
<evidence type="ECO:0000313" key="9">
    <source>
        <dbReference type="Proteomes" id="UP000267821"/>
    </source>
</evidence>
<dbReference type="Gene3D" id="2.170.270.10">
    <property type="entry name" value="SET domain"/>
    <property type="match status" value="1"/>
</dbReference>
<keyword evidence="2" id="KW-0808">Transferase</keyword>
<proteinExistence type="predicted"/>
<evidence type="ECO:0000256" key="4">
    <source>
        <dbReference type="ARBA" id="ARBA00042380"/>
    </source>
</evidence>
<keyword evidence="9" id="KW-1185">Reference proteome</keyword>
<dbReference type="PANTHER" id="PTHR46402:SF2">
    <property type="entry name" value="HISTONE-LYSINE N-TRIMETHYLTRANSFERASE SMYD5"/>
    <property type="match status" value="1"/>
</dbReference>
<dbReference type="InterPro" id="IPR001214">
    <property type="entry name" value="SET_dom"/>
</dbReference>
<gene>
    <name evidence="8" type="ORF">L211DRAFT_851854</name>
</gene>
<dbReference type="InterPro" id="IPR046341">
    <property type="entry name" value="SET_dom_sf"/>
</dbReference>
<evidence type="ECO:0000256" key="6">
    <source>
        <dbReference type="ARBA" id="ARBA00048619"/>
    </source>
</evidence>
<dbReference type="GO" id="GO:0032259">
    <property type="term" value="P:methylation"/>
    <property type="evidence" value="ECO:0007669"/>
    <property type="project" value="UniProtKB-KW"/>
</dbReference>
<evidence type="ECO:0000256" key="3">
    <source>
        <dbReference type="ARBA" id="ARBA00022691"/>
    </source>
</evidence>